<dbReference type="Gene3D" id="1.20.140.160">
    <property type="match status" value="1"/>
</dbReference>
<keyword evidence="4" id="KW-1185">Reference proteome</keyword>
<feature type="domain" description="RNA polymerase sigma-70 region 4" evidence="2">
    <location>
        <begin position="97"/>
        <end position="136"/>
    </location>
</feature>
<accession>A0A1H3F2X8</accession>
<dbReference type="RefSeq" id="WP_093755142.1">
    <property type="nucleotide sequence ID" value="NZ_FNNG01000026.1"/>
</dbReference>
<dbReference type="Pfam" id="PF04545">
    <property type="entry name" value="Sigma70_r4"/>
    <property type="match status" value="1"/>
</dbReference>
<gene>
    <name evidence="3" type="ORF">SAMN05660923_03048</name>
</gene>
<sequence length="142" mass="16823">MDTIKSYKDLCSEIEIWKERLKTYEIQIEAIKKLAKLDGPKHITGIDYTQPYVDGTRQIGFEEALEMLHKIESHIYLHKEAIANMEKSKKKIEEEIKKLERLDKKVVYMRDIEGKTLKEIADELGYSEIYIKKISARNKRVY</sequence>
<dbReference type="SUPFAM" id="SSF88659">
    <property type="entry name" value="Sigma3 and sigma4 domains of RNA polymerase sigma factors"/>
    <property type="match status" value="1"/>
</dbReference>
<evidence type="ECO:0000256" key="1">
    <source>
        <dbReference type="SAM" id="Coils"/>
    </source>
</evidence>
<dbReference type="InterPro" id="IPR007630">
    <property type="entry name" value="RNA_pol_sigma70_r4"/>
</dbReference>
<evidence type="ECO:0000313" key="3">
    <source>
        <dbReference type="EMBL" id="SDX85240.1"/>
    </source>
</evidence>
<dbReference type="AlphaFoldDB" id="A0A1H3F2X8"/>
<proteinExistence type="predicted"/>
<dbReference type="GO" id="GO:0006352">
    <property type="term" value="P:DNA-templated transcription initiation"/>
    <property type="evidence" value="ECO:0007669"/>
    <property type="project" value="InterPro"/>
</dbReference>
<organism evidence="3 4">
    <name type="scientific">Tepidimicrobium xylanilyticum</name>
    <dbReference type="NCBI Taxonomy" id="1123352"/>
    <lineage>
        <taxon>Bacteria</taxon>
        <taxon>Bacillati</taxon>
        <taxon>Bacillota</taxon>
        <taxon>Tissierellia</taxon>
        <taxon>Tissierellales</taxon>
        <taxon>Tepidimicrobiaceae</taxon>
        <taxon>Tepidimicrobium</taxon>
    </lineage>
</organism>
<name>A0A1H3F2X8_9FIRM</name>
<reference evidence="3 4" key="1">
    <citation type="submission" date="2016-10" db="EMBL/GenBank/DDBJ databases">
        <authorList>
            <person name="de Groot N.N."/>
        </authorList>
    </citation>
    <scope>NUCLEOTIDE SEQUENCE [LARGE SCALE GENOMIC DNA]</scope>
    <source>
        <strain evidence="3 4">DSM 23310</strain>
    </source>
</reference>
<dbReference type="GO" id="GO:0003700">
    <property type="term" value="F:DNA-binding transcription factor activity"/>
    <property type="evidence" value="ECO:0007669"/>
    <property type="project" value="InterPro"/>
</dbReference>
<protein>
    <submittedName>
        <fullName evidence="3">Sigma-70, region 4</fullName>
    </submittedName>
</protein>
<feature type="coiled-coil region" evidence="1">
    <location>
        <begin position="78"/>
        <end position="105"/>
    </location>
</feature>
<dbReference type="OrthoDB" id="1954586at2"/>
<evidence type="ECO:0000313" key="4">
    <source>
        <dbReference type="Proteomes" id="UP000198828"/>
    </source>
</evidence>
<dbReference type="EMBL" id="FNNG01000026">
    <property type="protein sequence ID" value="SDX85240.1"/>
    <property type="molecule type" value="Genomic_DNA"/>
</dbReference>
<dbReference type="InterPro" id="IPR013324">
    <property type="entry name" value="RNA_pol_sigma_r3/r4-like"/>
</dbReference>
<keyword evidence="1" id="KW-0175">Coiled coil</keyword>
<evidence type="ECO:0000259" key="2">
    <source>
        <dbReference type="Pfam" id="PF04545"/>
    </source>
</evidence>
<feature type="coiled-coil region" evidence="1">
    <location>
        <begin position="7"/>
        <end position="34"/>
    </location>
</feature>
<dbReference type="Proteomes" id="UP000198828">
    <property type="component" value="Unassembled WGS sequence"/>
</dbReference>